<dbReference type="NCBIfam" id="TIGR00092">
    <property type="entry name" value="redox-regulated ATPase YchF"/>
    <property type="match status" value="1"/>
</dbReference>
<dbReference type="Gene3D" id="1.10.150.300">
    <property type="entry name" value="TGS-like domain"/>
    <property type="match status" value="1"/>
</dbReference>
<dbReference type="GO" id="GO:0005525">
    <property type="term" value="F:GTP binding"/>
    <property type="evidence" value="ECO:0007669"/>
    <property type="project" value="InterPro"/>
</dbReference>
<feature type="coiled-coil region" evidence="7">
    <location>
        <begin position="127"/>
        <end position="157"/>
    </location>
</feature>
<dbReference type="AlphaFoldDB" id="A0A2A4TBL3"/>
<dbReference type="InterPro" id="IPR004095">
    <property type="entry name" value="TGS"/>
</dbReference>
<dbReference type="Pfam" id="PF01926">
    <property type="entry name" value="MMR_HSR1"/>
    <property type="match status" value="1"/>
</dbReference>
<evidence type="ECO:0000256" key="2">
    <source>
        <dbReference type="ARBA" id="ARBA00022723"/>
    </source>
</evidence>
<feature type="domain" description="OBG-type G" evidence="8">
    <location>
        <begin position="3"/>
        <end position="256"/>
    </location>
</feature>
<dbReference type="FunFam" id="3.10.20.30:FF:000001">
    <property type="entry name" value="Ribosome-binding ATPase YchF"/>
    <property type="match status" value="1"/>
</dbReference>
<feature type="domain" description="TGS" evidence="9">
    <location>
        <begin position="278"/>
        <end position="361"/>
    </location>
</feature>
<protein>
    <recommendedName>
        <fullName evidence="6">Ribosome-binding ATPase YchF</fullName>
    </recommendedName>
</protein>
<dbReference type="InterPro" id="IPR013029">
    <property type="entry name" value="YchF_C"/>
</dbReference>
<evidence type="ECO:0000313" key="10">
    <source>
        <dbReference type="EMBL" id="PCI30719.1"/>
    </source>
</evidence>
<accession>A0A2A4TBL3</accession>
<dbReference type="InterPro" id="IPR027417">
    <property type="entry name" value="P-loop_NTPase"/>
</dbReference>
<keyword evidence="4 6" id="KW-0067">ATP-binding</keyword>
<comment type="similarity">
    <text evidence="6">Belongs to the TRAFAC class OBG-HflX-like GTPase superfamily. OBG GTPase family. YchF/OLA1 subfamily.</text>
</comment>
<dbReference type="PROSITE" id="PS51880">
    <property type="entry name" value="TGS"/>
    <property type="match status" value="1"/>
</dbReference>
<evidence type="ECO:0000313" key="11">
    <source>
        <dbReference type="Proteomes" id="UP000218113"/>
    </source>
</evidence>
<dbReference type="PROSITE" id="PS51710">
    <property type="entry name" value="G_OBG"/>
    <property type="match status" value="1"/>
</dbReference>
<keyword evidence="5" id="KW-0460">Magnesium</keyword>
<evidence type="ECO:0000256" key="6">
    <source>
        <dbReference type="HAMAP-Rule" id="MF_00944"/>
    </source>
</evidence>
<sequence>MGLEVGIVGLPNIGKSTLYKAITAAPAEAANYPFCTIEPNVGVVAVPDPRLDQLKEIVNSVKVIPNILQMTDIAGLVKGASKGEGLGNQFLTHIRQVDAIAHIVRCFDDENVVHVEGKIDPLSDIDLINTELVLADLEQAERKLERAKRQSKGDKKLQATIPFYEELVTHLGDGKMARDLEIHEDHELLLDELNLITAKPFFFVLNVSESDLDENSELVQSVLDHAKKEGVNCVKICCKLEAELSEMDPEDQQEFLQDLGITSSGLDQIIQEGFRLLNQITFFTAGPKEVRAWNVEKGAPAPIAAGKIHSDIQRGFIRAEVYHFDDAVQYGSENEVKTAGKLRTEGKEYIVQDGDIVHFRFNV</sequence>
<dbReference type="InterPro" id="IPR012676">
    <property type="entry name" value="TGS-like"/>
</dbReference>
<dbReference type="InterPro" id="IPR006073">
    <property type="entry name" value="GTP-bd"/>
</dbReference>
<evidence type="ECO:0000256" key="3">
    <source>
        <dbReference type="ARBA" id="ARBA00022741"/>
    </source>
</evidence>
<dbReference type="PANTHER" id="PTHR23305:SF18">
    <property type="entry name" value="OBG-TYPE G DOMAIN-CONTAINING PROTEIN"/>
    <property type="match status" value="1"/>
</dbReference>
<dbReference type="FunFam" id="1.10.150.300:FF:000001">
    <property type="entry name" value="Ribosome-binding ATPase YchF"/>
    <property type="match status" value="1"/>
</dbReference>
<gene>
    <name evidence="6" type="primary">ychF</name>
    <name evidence="10" type="ORF">COB67_00780</name>
</gene>
<dbReference type="InterPro" id="IPR023192">
    <property type="entry name" value="TGS-like_dom_sf"/>
</dbReference>
<dbReference type="InterPro" id="IPR004396">
    <property type="entry name" value="ATPase_YchF/OLA1"/>
</dbReference>
<dbReference type="CDD" id="cd01900">
    <property type="entry name" value="YchF"/>
    <property type="match status" value="1"/>
</dbReference>
<organism evidence="10 11">
    <name type="scientific">SAR324 cluster bacterium</name>
    <dbReference type="NCBI Taxonomy" id="2024889"/>
    <lineage>
        <taxon>Bacteria</taxon>
        <taxon>Deltaproteobacteria</taxon>
        <taxon>SAR324 cluster</taxon>
    </lineage>
</organism>
<comment type="function">
    <text evidence="6">ATPase that binds to both the 70S ribosome and the 50S ribosomal subunit in a nucleotide-independent manner.</text>
</comment>
<dbReference type="InterPro" id="IPR012675">
    <property type="entry name" value="Beta-grasp_dom_sf"/>
</dbReference>
<dbReference type="HAMAP" id="MF_00944">
    <property type="entry name" value="YchF_OLA1_ATPase"/>
    <property type="match status" value="1"/>
</dbReference>
<dbReference type="InterPro" id="IPR041706">
    <property type="entry name" value="YchF_N"/>
</dbReference>
<dbReference type="GO" id="GO:0005737">
    <property type="term" value="C:cytoplasm"/>
    <property type="evidence" value="ECO:0007669"/>
    <property type="project" value="TreeGrafter"/>
</dbReference>
<evidence type="ECO:0000256" key="4">
    <source>
        <dbReference type="ARBA" id="ARBA00022840"/>
    </source>
</evidence>
<evidence type="ECO:0000259" key="8">
    <source>
        <dbReference type="PROSITE" id="PS51710"/>
    </source>
</evidence>
<evidence type="ECO:0000259" key="9">
    <source>
        <dbReference type="PROSITE" id="PS51880"/>
    </source>
</evidence>
<dbReference type="InterPro" id="IPR031167">
    <property type="entry name" value="G_OBG"/>
</dbReference>
<proteinExistence type="inferred from homology"/>
<dbReference type="SUPFAM" id="SSF52540">
    <property type="entry name" value="P-loop containing nucleoside triphosphate hydrolases"/>
    <property type="match status" value="1"/>
</dbReference>
<comment type="caution">
    <text evidence="10">The sequence shown here is derived from an EMBL/GenBank/DDBJ whole genome shotgun (WGS) entry which is preliminary data.</text>
</comment>
<dbReference type="PANTHER" id="PTHR23305">
    <property type="entry name" value="OBG GTPASE FAMILY"/>
    <property type="match status" value="1"/>
</dbReference>
<dbReference type="Gene3D" id="3.40.50.300">
    <property type="entry name" value="P-loop containing nucleotide triphosphate hydrolases"/>
    <property type="match status" value="1"/>
</dbReference>
<dbReference type="PIRSF" id="PIRSF006641">
    <property type="entry name" value="CHP00092"/>
    <property type="match status" value="1"/>
</dbReference>
<dbReference type="EMBL" id="NVSR01000002">
    <property type="protein sequence ID" value="PCI30719.1"/>
    <property type="molecule type" value="Genomic_DNA"/>
</dbReference>
<dbReference type="Pfam" id="PF06071">
    <property type="entry name" value="YchF-GTPase_C"/>
    <property type="match status" value="1"/>
</dbReference>
<dbReference type="GO" id="GO:0016887">
    <property type="term" value="F:ATP hydrolysis activity"/>
    <property type="evidence" value="ECO:0007669"/>
    <property type="project" value="UniProtKB-UniRule"/>
</dbReference>
<dbReference type="Gene3D" id="3.10.20.30">
    <property type="match status" value="1"/>
</dbReference>
<feature type="binding site" evidence="6">
    <location>
        <begin position="12"/>
        <end position="17"/>
    </location>
    <ligand>
        <name>ATP</name>
        <dbReference type="ChEBI" id="CHEBI:30616"/>
    </ligand>
</feature>
<comment type="cofactor">
    <cofactor evidence="1">
        <name>Mg(2+)</name>
        <dbReference type="ChEBI" id="CHEBI:18420"/>
    </cofactor>
</comment>
<keyword evidence="7" id="KW-0175">Coiled coil</keyword>
<keyword evidence="3 6" id="KW-0547">Nucleotide-binding</keyword>
<dbReference type="Proteomes" id="UP000218113">
    <property type="component" value="Unassembled WGS sequence"/>
</dbReference>
<dbReference type="GO" id="GO:0043023">
    <property type="term" value="F:ribosomal large subunit binding"/>
    <property type="evidence" value="ECO:0007669"/>
    <property type="project" value="UniProtKB-UniRule"/>
</dbReference>
<dbReference type="PRINTS" id="PR00326">
    <property type="entry name" value="GTP1OBG"/>
</dbReference>
<evidence type="ECO:0000256" key="1">
    <source>
        <dbReference type="ARBA" id="ARBA00001946"/>
    </source>
</evidence>
<reference evidence="11" key="1">
    <citation type="submission" date="2017-08" db="EMBL/GenBank/DDBJ databases">
        <title>A dynamic microbial community with high functional redundancy inhabits the cold, oxic subseafloor aquifer.</title>
        <authorList>
            <person name="Tully B.J."/>
            <person name="Wheat C.G."/>
            <person name="Glazer B.T."/>
            <person name="Huber J.A."/>
        </authorList>
    </citation>
    <scope>NUCLEOTIDE SEQUENCE [LARGE SCALE GENOMIC DNA]</scope>
</reference>
<evidence type="ECO:0000256" key="5">
    <source>
        <dbReference type="ARBA" id="ARBA00022842"/>
    </source>
</evidence>
<dbReference type="GO" id="GO:0046872">
    <property type="term" value="F:metal ion binding"/>
    <property type="evidence" value="ECO:0007669"/>
    <property type="project" value="UniProtKB-KW"/>
</dbReference>
<dbReference type="CDD" id="cd04867">
    <property type="entry name" value="TGS_YchF_OLA1"/>
    <property type="match status" value="1"/>
</dbReference>
<evidence type="ECO:0000256" key="7">
    <source>
        <dbReference type="SAM" id="Coils"/>
    </source>
</evidence>
<dbReference type="GO" id="GO:0005524">
    <property type="term" value="F:ATP binding"/>
    <property type="evidence" value="ECO:0007669"/>
    <property type="project" value="UniProtKB-UniRule"/>
</dbReference>
<dbReference type="SUPFAM" id="SSF81271">
    <property type="entry name" value="TGS-like"/>
    <property type="match status" value="1"/>
</dbReference>
<name>A0A2A4TBL3_9DELT</name>
<keyword evidence="2" id="KW-0479">Metal-binding</keyword>